<keyword evidence="2" id="KW-1185">Reference proteome</keyword>
<comment type="caution">
    <text evidence="1">The sequence shown here is derived from an EMBL/GenBank/DDBJ whole genome shotgun (WGS) entry which is preliminary data.</text>
</comment>
<sequence length="277" mass="31045">MAPSYHLLPNFRTVPPPNGPLALGTLLTDLQTYEPINQELRVEIPENRIQEFHIEGFTATRARMLKGDLGIWAKFVAIEGIGGGINWSAEGNEELEFNFQGLDTVEFYPTREYMADSMQLAEVKDYFDYRRSKPPVFLVTGLMIARDPSVSSKTQKDWKATAEMGINPPDIVEVGPRAHFESQTNQSISVTKSDDFVVGVRLRKLWYERTVVEAVLGREGRLVNEPQIKGALLGVDEVTNELEDLEDEEVTEGGEGTIKVVETNCGKEITWILPVSD</sequence>
<proteinExistence type="predicted"/>
<dbReference type="EMBL" id="JAVHNS010000011">
    <property type="protein sequence ID" value="KAK6340295.1"/>
    <property type="molecule type" value="Genomic_DNA"/>
</dbReference>
<organism evidence="1 2">
    <name type="scientific">Orbilia blumenaviensis</name>
    <dbReference type="NCBI Taxonomy" id="1796055"/>
    <lineage>
        <taxon>Eukaryota</taxon>
        <taxon>Fungi</taxon>
        <taxon>Dikarya</taxon>
        <taxon>Ascomycota</taxon>
        <taxon>Pezizomycotina</taxon>
        <taxon>Orbiliomycetes</taxon>
        <taxon>Orbiliales</taxon>
        <taxon>Orbiliaceae</taxon>
        <taxon>Orbilia</taxon>
    </lineage>
</organism>
<evidence type="ECO:0000313" key="2">
    <source>
        <dbReference type="Proteomes" id="UP001373714"/>
    </source>
</evidence>
<gene>
    <name evidence="1" type="ORF">TWF730_002058</name>
</gene>
<accession>A0AAV9UCU6</accession>
<evidence type="ECO:0000313" key="1">
    <source>
        <dbReference type="EMBL" id="KAK6340295.1"/>
    </source>
</evidence>
<protein>
    <submittedName>
        <fullName evidence="1">Uncharacterized protein</fullName>
    </submittedName>
</protein>
<dbReference type="Proteomes" id="UP001373714">
    <property type="component" value="Unassembled WGS sequence"/>
</dbReference>
<reference evidence="1 2" key="1">
    <citation type="submission" date="2019-10" db="EMBL/GenBank/DDBJ databases">
        <authorList>
            <person name="Palmer J.M."/>
        </authorList>
    </citation>
    <scope>NUCLEOTIDE SEQUENCE [LARGE SCALE GENOMIC DNA]</scope>
    <source>
        <strain evidence="1 2">TWF730</strain>
    </source>
</reference>
<dbReference type="AlphaFoldDB" id="A0AAV9UCU6"/>
<name>A0AAV9UCU6_9PEZI</name>